<keyword evidence="1" id="KW-0812">Transmembrane</keyword>
<evidence type="ECO:0000256" key="1">
    <source>
        <dbReference type="SAM" id="Phobius"/>
    </source>
</evidence>
<dbReference type="Proteomes" id="UP000325576">
    <property type="component" value="Unassembled WGS sequence"/>
</dbReference>
<feature type="domain" description="Prepilin type IV endopeptidase peptidase" evidence="2">
    <location>
        <begin position="117"/>
        <end position="231"/>
    </location>
</feature>
<feature type="transmembrane region" description="Helical" evidence="1">
    <location>
        <begin position="83"/>
        <end position="102"/>
    </location>
</feature>
<comment type="caution">
    <text evidence="3">The sequence shown here is derived from an EMBL/GenBank/DDBJ whole genome shotgun (WGS) entry which is preliminary data.</text>
</comment>
<gene>
    <name evidence="3" type="ORF">BS297_07205</name>
</gene>
<sequence length="264" mass="27070">MLRSAARPQLSTIRVLVSLLVVLFASGGVTLLDSTAEALHAKNRVVSGALAVGITLICAVMASRGLRTAVTVWCSDADIPFEVTSAATHIASIFTAVFWLLATEFANMGAALPAVLALSTIAVWCAVVDQATMRIPTSAAYTAATLTLLLIVVAGLFDSDASAILRAVAGGFATALMYLLVAGATRGGVGLGDVRLSLSLGFVLGYQGWPSVVAGLIWPVIVLFPVVIGTIIHRRITRSTETAREIAAGPGLVAGCALALALNG</sequence>
<accession>A0A5N5E7I6</accession>
<evidence type="ECO:0000313" key="3">
    <source>
        <dbReference type="EMBL" id="KAB2586033.1"/>
    </source>
</evidence>
<keyword evidence="1" id="KW-1133">Transmembrane helix</keyword>
<evidence type="ECO:0000313" key="4">
    <source>
        <dbReference type="Proteomes" id="UP000325576"/>
    </source>
</evidence>
<feature type="transmembrane region" description="Helical" evidence="1">
    <location>
        <begin position="108"/>
        <end position="127"/>
    </location>
</feature>
<dbReference type="Pfam" id="PF01478">
    <property type="entry name" value="Peptidase_A24"/>
    <property type="match status" value="1"/>
</dbReference>
<dbReference type="GO" id="GO:0004190">
    <property type="term" value="F:aspartic-type endopeptidase activity"/>
    <property type="evidence" value="ECO:0007669"/>
    <property type="project" value="InterPro"/>
</dbReference>
<dbReference type="Gene3D" id="1.20.120.1220">
    <property type="match status" value="1"/>
</dbReference>
<feature type="transmembrane region" description="Helical" evidence="1">
    <location>
        <begin position="139"/>
        <end position="157"/>
    </location>
</feature>
<dbReference type="EMBL" id="MRBO01000249">
    <property type="protein sequence ID" value="KAB2586033.1"/>
    <property type="molecule type" value="Genomic_DNA"/>
</dbReference>
<keyword evidence="1" id="KW-0472">Membrane</keyword>
<proteinExistence type="predicted"/>
<dbReference type="GO" id="GO:0016020">
    <property type="term" value="C:membrane"/>
    <property type="evidence" value="ECO:0007669"/>
    <property type="project" value="InterPro"/>
</dbReference>
<protein>
    <recommendedName>
        <fullName evidence="2">Prepilin type IV endopeptidase peptidase domain-containing protein</fullName>
    </recommendedName>
</protein>
<feature type="transmembrane region" description="Helical" evidence="1">
    <location>
        <begin position="163"/>
        <end position="181"/>
    </location>
</feature>
<dbReference type="InterPro" id="IPR000045">
    <property type="entry name" value="Prepilin_IV_endopep_pep"/>
</dbReference>
<reference evidence="3 4" key="1">
    <citation type="journal article" date="2017" name="Poromechanics V (2013)">
        <title>Genomic Characterization of the Arsenic-Tolerant Actinobacterium, &lt;i&gt;Rhodococcus erythropolis&lt;/i&gt; S43.</title>
        <authorList>
            <person name="Retamal-Morales G."/>
            <person name="Mehnert M."/>
            <person name="Schwabe R."/>
            <person name="Tischler D."/>
            <person name="Schloemann M."/>
            <person name="Levican G.J."/>
        </authorList>
    </citation>
    <scope>NUCLEOTIDE SEQUENCE [LARGE SCALE GENOMIC DNA]</scope>
    <source>
        <strain evidence="3 4">S43</strain>
    </source>
</reference>
<feature type="transmembrane region" description="Helical" evidence="1">
    <location>
        <begin position="44"/>
        <end position="62"/>
    </location>
</feature>
<feature type="transmembrane region" description="Helical" evidence="1">
    <location>
        <begin position="212"/>
        <end position="233"/>
    </location>
</feature>
<name>A0A5N5E7I6_RHOER</name>
<organism evidence="3 4">
    <name type="scientific">Rhodococcus erythropolis</name>
    <name type="common">Arthrobacter picolinophilus</name>
    <dbReference type="NCBI Taxonomy" id="1833"/>
    <lineage>
        <taxon>Bacteria</taxon>
        <taxon>Bacillati</taxon>
        <taxon>Actinomycetota</taxon>
        <taxon>Actinomycetes</taxon>
        <taxon>Mycobacteriales</taxon>
        <taxon>Nocardiaceae</taxon>
        <taxon>Rhodococcus</taxon>
        <taxon>Rhodococcus erythropolis group</taxon>
    </lineage>
</organism>
<evidence type="ECO:0000259" key="2">
    <source>
        <dbReference type="Pfam" id="PF01478"/>
    </source>
</evidence>
<dbReference type="AlphaFoldDB" id="A0A5N5E7I6"/>
<feature type="transmembrane region" description="Helical" evidence="1">
    <location>
        <begin position="12"/>
        <end position="32"/>
    </location>
</feature>